<dbReference type="PROSITE" id="PS50929">
    <property type="entry name" value="ABC_TM1F"/>
    <property type="match status" value="1"/>
</dbReference>
<feature type="transmembrane region" description="Helical" evidence="9">
    <location>
        <begin position="162"/>
        <end position="180"/>
    </location>
</feature>
<dbReference type="PANTHER" id="PTHR43394:SF1">
    <property type="entry name" value="ATP-BINDING CASSETTE SUB-FAMILY B MEMBER 10, MITOCHONDRIAL"/>
    <property type="match status" value="1"/>
</dbReference>
<dbReference type="STRING" id="1236220.SAMN04488112_12719"/>
<dbReference type="PANTHER" id="PTHR43394">
    <property type="entry name" value="ATP-DEPENDENT PERMEASE MDL1, MITOCHONDRIAL"/>
    <property type="match status" value="1"/>
</dbReference>
<sequence>MRIFRDLWWFFKKEKKSYIWGVAMLLVVALLDIFPAYVVRLVVDAIEGGWLTPAFLGKWLFLLAGAGLTMYILRYYWRVLLFGAAFRLGKQLRGDLYAHFSRMSSQFFNRRRTGDLMAHATNDVQAVQVTAGDGVLTLVDSLVLGGLVVLTMAVFINWKLTLISLLPMPFMAWAISRYGSMMHQRFLKAQAAFSTLNDKVQENISGVRVVKAFGQEEAEKASFQQLTEDVVEKNIAVARVDALFGPTITLIVGFSFFLAVSFGAFFVLDGAMTIGQLTQFTIYLGQLIWPMLAFGFLTNIIQRGRASYDRIQSLLDVSPEIVDQKGAVNRLPAGEIRFELDRFSHRKGEPPVLQAVQFSVPQGATLGVVGKTGSGKTTLFRLLLRETEPPAGTVFIGGIPVEGYTLSALRGGIGYVPQDHFLFSASIRENIAFGKPKATMAEVEKAARLAQIHEDILRLPDGYETRVGERGVTLSGGQKQRISIARALLLDPEILILDDSLSAVDAKTEEQILEALRVERKGKTTLIAAHRLSAIEHADEILVLEYGTVQERGTHWKLLQQAGWYAEMYRRQQLESLIEKGGGHPW</sequence>
<evidence type="ECO:0000256" key="6">
    <source>
        <dbReference type="ARBA" id="ARBA00022840"/>
    </source>
</evidence>
<proteinExistence type="predicted"/>
<feature type="domain" description="ABC transmembrane type-1" evidence="11">
    <location>
        <begin position="19"/>
        <end position="303"/>
    </location>
</feature>
<dbReference type="SUPFAM" id="SSF90123">
    <property type="entry name" value="ABC transporter transmembrane region"/>
    <property type="match status" value="1"/>
</dbReference>
<dbReference type="PROSITE" id="PS00211">
    <property type="entry name" value="ABC_TRANSPORTER_1"/>
    <property type="match status" value="1"/>
</dbReference>
<dbReference type="PROSITE" id="PS50893">
    <property type="entry name" value="ABC_TRANSPORTER_2"/>
    <property type="match status" value="1"/>
</dbReference>
<dbReference type="InterPro" id="IPR036640">
    <property type="entry name" value="ABC1_TM_sf"/>
</dbReference>
<dbReference type="InterPro" id="IPR039421">
    <property type="entry name" value="Type_1_exporter"/>
</dbReference>
<dbReference type="SUPFAM" id="SSF52540">
    <property type="entry name" value="P-loop containing nucleoside triphosphate hydrolases"/>
    <property type="match status" value="1"/>
</dbReference>
<evidence type="ECO:0000256" key="3">
    <source>
        <dbReference type="ARBA" id="ARBA00022475"/>
    </source>
</evidence>
<dbReference type="GO" id="GO:0005886">
    <property type="term" value="C:plasma membrane"/>
    <property type="evidence" value="ECO:0007669"/>
    <property type="project" value="UniProtKB-SubCell"/>
</dbReference>
<dbReference type="GO" id="GO:0015421">
    <property type="term" value="F:ABC-type oligopeptide transporter activity"/>
    <property type="evidence" value="ECO:0007669"/>
    <property type="project" value="TreeGrafter"/>
</dbReference>
<dbReference type="InterPro" id="IPR027417">
    <property type="entry name" value="P-loop_NTPase"/>
</dbReference>
<dbReference type="Gene3D" id="3.40.50.300">
    <property type="entry name" value="P-loop containing nucleotide triphosphate hydrolases"/>
    <property type="match status" value="1"/>
</dbReference>
<feature type="transmembrane region" description="Helical" evidence="9">
    <location>
        <begin position="20"/>
        <end position="39"/>
    </location>
</feature>
<keyword evidence="7 9" id="KW-1133">Transmembrane helix</keyword>
<evidence type="ECO:0000256" key="1">
    <source>
        <dbReference type="ARBA" id="ARBA00004651"/>
    </source>
</evidence>
<dbReference type="InterPro" id="IPR003593">
    <property type="entry name" value="AAA+_ATPase"/>
</dbReference>
<feature type="transmembrane region" description="Helical" evidence="9">
    <location>
        <begin position="59"/>
        <end position="77"/>
    </location>
</feature>
<keyword evidence="5" id="KW-0547">Nucleotide-binding</keyword>
<dbReference type="InterPro" id="IPR011527">
    <property type="entry name" value="ABC1_TM_dom"/>
</dbReference>
<dbReference type="InterPro" id="IPR017871">
    <property type="entry name" value="ABC_transporter-like_CS"/>
</dbReference>
<dbReference type="EMBL" id="FMZA01000027">
    <property type="protein sequence ID" value="SDD01674.1"/>
    <property type="molecule type" value="Genomic_DNA"/>
</dbReference>
<protein>
    <submittedName>
        <fullName evidence="12">ATP-binding cassette, subfamily B</fullName>
    </submittedName>
</protein>
<dbReference type="Pfam" id="PF00664">
    <property type="entry name" value="ABC_membrane"/>
    <property type="match status" value="1"/>
</dbReference>
<evidence type="ECO:0000313" key="13">
    <source>
        <dbReference type="Proteomes" id="UP000199387"/>
    </source>
</evidence>
<dbReference type="GO" id="GO:0005524">
    <property type="term" value="F:ATP binding"/>
    <property type="evidence" value="ECO:0007669"/>
    <property type="project" value="UniProtKB-KW"/>
</dbReference>
<evidence type="ECO:0000256" key="9">
    <source>
        <dbReference type="SAM" id="Phobius"/>
    </source>
</evidence>
<evidence type="ECO:0000259" key="11">
    <source>
        <dbReference type="PROSITE" id="PS50929"/>
    </source>
</evidence>
<evidence type="ECO:0000256" key="5">
    <source>
        <dbReference type="ARBA" id="ARBA00022741"/>
    </source>
</evidence>
<dbReference type="CDD" id="cd18541">
    <property type="entry name" value="ABC_6TM_TmrB_like"/>
    <property type="match status" value="1"/>
</dbReference>
<keyword evidence="6 12" id="KW-0067">ATP-binding</keyword>
<dbReference type="Pfam" id="PF00005">
    <property type="entry name" value="ABC_tran"/>
    <property type="match status" value="1"/>
</dbReference>
<dbReference type="OrthoDB" id="9770415at2"/>
<keyword evidence="2" id="KW-0813">Transport</keyword>
<keyword evidence="3" id="KW-1003">Cell membrane</keyword>
<dbReference type="FunFam" id="3.40.50.300:FF:000221">
    <property type="entry name" value="Multidrug ABC transporter ATP-binding protein"/>
    <property type="match status" value="1"/>
</dbReference>
<dbReference type="FunFam" id="1.20.1560.10:FF:000011">
    <property type="entry name" value="Multidrug ABC transporter ATP-binding protein"/>
    <property type="match status" value="1"/>
</dbReference>
<organism evidence="12 13">
    <name type="scientific">Melghirimyces thermohalophilus</name>
    <dbReference type="NCBI Taxonomy" id="1236220"/>
    <lineage>
        <taxon>Bacteria</taxon>
        <taxon>Bacillati</taxon>
        <taxon>Bacillota</taxon>
        <taxon>Bacilli</taxon>
        <taxon>Bacillales</taxon>
        <taxon>Thermoactinomycetaceae</taxon>
        <taxon>Melghirimyces</taxon>
    </lineage>
</organism>
<keyword evidence="4 9" id="KW-0812">Transmembrane</keyword>
<evidence type="ECO:0000313" key="12">
    <source>
        <dbReference type="EMBL" id="SDD01674.1"/>
    </source>
</evidence>
<name>A0A1G6RBI8_9BACL</name>
<dbReference type="InterPro" id="IPR003439">
    <property type="entry name" value="ABC_transporter-like_ATP-bd"/>
</dbReference>
<evidence type="ECO:0000256" key="4">
    <source>
        <dbReference type="ARBA" id="ARBA00022692"/>
    </source>
</evidence>
<evidence type="ECO:0000259" key="10">
    <source>
        <dbReference type="PROSITE" id="PS50893"/>
    </source>
</evidence>
<evidence type="ECO:0000256" key="2">
    <source>
        <dbReference type="ARBA" id="ARBA00022448"/>
    </source>
</evidence>
<dbReference type="AlphaFoldDB" id="A0A1G6RBI8"/>
<evidence type="ECO:0000256" key="7">
    <source>
        <dbReference type="ARBA" id="ARBA00022989"/>
    </source>
</evidence>
<dbReference type="SMART" id="SM00382">
    <property type="entry name" value="AAA"/>
    <property type="match status" value="1"/>
</dbReference>
<dbReference type="Proteomes" id="UP000199387">
    <property type="component" value="Unassembled WGS sequence"/>
</dbReference>
<reference evidence="12 13" key="1">
    <citation type="submission" date="2016-10" db="EMBL/GenBank/DDBJ databases">
        <authorList>
            <person name="de Groot N.N."/>
        </authorList>
    </citation>
    <scope>NUCLEOTIDE SEQUENCE [LARGE SCALE GENOMIC DNA]</scope>
    <source>
        <strain evidence="12 13">DSM 45514</strain>
    </source>
</reference>
<feature type="transmembrane region" description="Helical" evidence="9">
    <location>
        <begin position="243"/>
        <end position="268"/>
    </location>
</feature>
<feature type="domain" description="ABC transporter" evidence="10">
    <location>
        <begin position="336"/>
        <end position="571"/>
    </location>
</feature>
<evidence type="ECO:0000256" key="8">
    <source>
        <dbReference type="ARBA" id="ARBA00023136"/>
    </source>
</evidence>
<keyword evidence="8 9" id="KW-0472">Membrane</keyword>
<feature type="transmembrane region" description="Helical" evidence="9">
    <location>
        <begin position="280"/>
        <end position="301"/>
    </location>
</feature>
<dbReference type="RefSeq" id="WP_091573019.1">
    <property type="nucleotide sequence ID" value="NZ_FMZA01000027.1"/>
</dbReference>
<keyword evidence="13" id="KW-1185">Reference proteome</keyword>
<dbReference type="GO" id="GO:0016887">
    <property type="term" value="F:ATP hydrolysis activity"/>
    <property type="evidence" value="ECO:0007669"/>
    <property type="project" value="InterPro"/>
</dbReference>
<gene>
    <name evidence="12" type="ORF">SAMN04488112_12719</name>
</gene>
<dbReference type="Gene3D" id="1.20.1560.10">
    <property type="entry name" value="ABC transporter type 1, transmembrane domain"/>
    <property type="match status" value="1"/>
</dbReference>
<feature type="transmembrane region" description="Helical" evidence="9">
    <location>
        <begin position="135"/>
        <end position="156"/>
    </location>
</feature>
<comment type="subcellular location">
    <subcellularLocation>
        <location evidence="1">Cell membrane</location>
        <topology evidence="1">Multi-pass membrane protein</topology>
    </subcellularLocation>
</comment>
<accession>A0A1G6RBI8</accession>